<dbReference type="PANTHER" id="PTHR46696">
    <property type="entry name" value="P450, PUTATIVE (EUROFUNG)-RELATED"/>
    <property type="match status" value="1"/>
</dbReference>
<keyword evidence="2" id="KW-0503">Monooxygenase</keyword>
<dbReference type="EMBL" id="QXFM01000128">
    <property type="protein sequence ID" value="RIV81870.1"/>
    <property type="molecule type" value="Genomic_DNA"/>
</dbReference>
<dbReference type="Gene3D" id="1.10.630.10">
    <property type="entry name" value="Cytochrome P450"/>
    <property type="match status" value="1"/>
</dbReference>
<accession>A0A3A1P5P3</accession>
<dbReference type="GO" id="GO:0016705">
    <property type="term" value="F:oxidoreductase activity, acting on paired donors, with incorporation or reduction of molecular oxygen"/>
    <property type="evidence" value="ECO:0007669"/>
    <property type="project" value="InterPro"/>
</dbReference>
<gene>
    <name evidence="3" type="ORF">D2V17_16465</name>
</gene>
<dbReference type="SUPFAM" id="SSF48264">
    <property type="entry name" value="Cytochrome P450"/>
    <property type="match status" value="1"/>
</dbReference>
<proteinExistence type="inferred from homology"/>
<dbReference type="PROSITE" id="PS00086">
    <property type="entry name" value="CYTOCHROME_P450"/>
    <property type="match status" value="1"/>
</dbReference>
<dbReference type="GO" id="GO:0004497">
    <property type="term" value="F:monooxygenase activity"/>
    <property type="evidence" value="ECO:0007669"/>
    <property type="project" value="UniProtKB-KW"/>
</dbReference>
<name>A0A3A1P5P3_9SPHN</name>
<keyword evidence="2" id="KW-0479">Metal-binding</keyword>
<dbReference type="PRINTS" id="PR00359">
    <property type="entry name" value="BP450"/>
</dbReference>
<evidence type="ECO:0000313" key="3">
    <source>
        <dbReference type="EMBL" id="RIV81870.1"/>
    </source>
</evidence>
<evidence type="ECO:0000313" key="4">
    <source>
        <dbReference type="Proteomes" id="UP000265366"/>
    </source>
</evidence>
<dbReference type="PRINTS" id="PR00385">
    <property type="entry name" value="P450"/>
</dbReference>
<dbReference type="GO" id="GO:0020037">
    <property type="term" value="F:heme binding"/>
    <property type="evidence" value="ECO:0007669"/>
    <property type="project" value="InterPro"/>
</dbReference>
<dbReference type="Pfam" id="PF00067">
    <property type="entry name" value="p450"/>
    <property type="match status" value="1"/>
</dbReference>
<comment type="caution">
    <text evidence="3">The sequence shown here is derived from an EMBL/GenBank/DDBJ whole genome shotgun (WGS) entry which is preliminary data.</text>
</comment>
<dbReference type="InterPro" id="IPR002397">
    <property type="entry name" value="Cyt_P450_B"/>
</dbReference>
<keyword evidence="4" id="KW-1185">Reference proteome</keyword>
<evidence type="ECO:0000256" key="1">
    <source>
        <dbReference type="ARBA" id="ARBA00010617"/>
    </source>
</evidence>
<dbReference type="InterPro" id="IPR017972">
    <property type="entry name" value="Cyt_P450_CS"/>
</dbReference>
<dbReference type="PANTHER" id="PTHR46696:SF6">
    <property type="entry name" value="P450, PUTATIVE (EUROFUNG)-RELATED"/>
    <property type="match status" value="1"/>
</dbReference>
<protein>
    <submittedName>
        <fullName evidence="3">Cytochrome P450</fullName>
    </submittedName>
</protein>
<evidence type="ECO:0000256" key="2">
    <source>
        <dbReference type="RuleBase" id="RU000461"/>
    </source>
</evidence>
<sequence length="429" mass="48738">MSGNPNMNPQTLPVFPDLDIFSPEYACNREKYAARALRDYPLHFYKPLNLWIVSKHKDVRSALFTPQVFSSVAFGLLPPPDDIAPRVPDLYTDVHLPSMDPPEHTKLRVPVQQALLPGRLVGKDEVVRRIANELIDTFIDKGECDLLHDFSYKLALYLIVDMLGIPKERAEDYHRWSNCFFQLFTPKVPERADARFFVPMPEEVLRQNWEDLAEANDYLREVVENLDRNPGNNMLSNLLQLREPDGSRTITISANVCNALEFGAAGHDTTATLIAHLTYFVLTTPDLKDTLTEDPSLIPAAISETLRRRCPVDGLFRRTLSDVELCGQKIESGSIVYLDLTAANLDPDVFPEPETFRLNRDNIKEMVSFGFGRHVCAGQYLSRIEAKAAYEELMRRIPNMRLADGFKLEYMPSVATTVLKGLPLVWDKN</sequence>
<keyword evidence="2" id="KW-0560">Oxidoreductase</keyword>
<reference evidence="3 4" key="1">
    <citation type="submission" date="2018-08" db="EMBL/GenBank/DDBJ databases">
        <title>Erythrobacter zhengii sp.nov., a bacterium isolated from deep-sea sediment.</title>
        <authorList>
            <person name="Fang C."/>
            <person name="Wu Y.-H."/>
            <person name="Sun C."/>
            <person name="Wang H."/>
            <person name="Cheng H."/>
            <person name="Meng F.-X."/>
            <person name="Wang C.-S."/>
            <person name="Xu X.-W."/>
        </authorList>
    </citation>
    <scope>NUCLEOTIDE SEQUENCE [LARGE SCALE GENOMIC DNA]</scope>
    <source>
        <strain evidence="3 4">CCTCC AB 2015396</strain>
    </source>
</reference>
<organism evidence="3 4">
    <name type="scientific">Aurantiacibacter xanthus</name>
    <dbReference type="NCBI Taxonomy" id="1784712"/>
    <lineage>
        <taxon>Bacteria</taxon>
        <taxon>Pseudomonadati</taxon>
        <taxon>Pseudomonadota</taxon>
        <taxon>Alphaproteobacteria</taxon>
        <taxon>Sphingomonadales</taxon>
        <taxon>Erythrobacteraceae</taxon>
        <taxon>Aurantiacibacter</taxon>
    </lineage>
</organism>
<dbReference type="OrthoDB" id="5522954at2"/>
<keyword evidence="2" id="KW-0408">Iron</keyword>
<comment type="similarity">
    <text evidence="1 2">Belongs to the cytochrome P450 family.</text>
</comment>
<keyword evidence="2" id="KW-0349">Heme</keyword>
<dbReference type="AlphaFoldDB" id="A0A3A1P5P3"/>
<dbReference type="Proteomes" id="UP000265366">
    <property type="component" value="Unassembled WGS sequence"/>
</dbReference>
<dbReference type="InterPro" id="IPR036396">
    <property type="entry name" value="Cyt_P450_sf"/>
</dbReference>
<dbReference type="GO" id="GO:0005506">
    <property type="term" value="F:iron ion binding"/>
    <property type="evidence" value="ECO:0007669"/>
    <property type="project" value="InterPro"/>
</dbReference>
<dbReference type="InterPro" id="IPR001128">
    <property type="entry name" value="Cyt_P450"/>
</dbReference>